<name>A0A644UNF5_9ZZZZ</name>
<evidence type="ECO:0000313" key="4">
    <source>
        <dbReference type="EMBL" id="MPL80302.1"/>
    </source>
</evidence>
<evidence type="ECO:0000259" key="3">
    <source>
        <dbReference type="Pfam" id="PF00881"/>
    </source>
</evidence>
<gene>
    <name evidence="4" type="ORF">SDC9_26201</name>
</gene>
<dbReference type="EMBL" id="VSSQ01000136">
    <property type="protein sequence ID" value="MPL80302.1"/>
    <property type="molecule type" value="Genomic_DNA"/>
</dbReference>
<reference evidence="4" key="1">
    <citation type="submission" date="2019-08" db="EMBL/GenBank/DDBJ databases">
        <authorList>
            <person name="Kucharzyk K."/>
            <person name="Murdoch R.W."/>
            <person name="Higgins S."/>
            <person name="Loffler F."/>
        </authorList>
    </citation>
    <scope>NUCLEOTIDE SEQUENCE</scope>
</reference>
<feature type="domain" description="Nitroreductase" evidence="3">
    <location>
        <begin position="26"/>
        <end position="169"/>
    </location>
</feature>
<sequence length="196" mass="22133">MKDIIKNKVVENERGGIDMSFLELAQKRRSLRSYLPDPVEQEKLEYVLECARLAPSWKNLQCWRFIVVEDEAARQELTTAYAETNPGRKALLQAPLIVVLCGVPAESEVWEGKDYMMLDAGLAMEHLILAAAEQGLGTCWQGLFAEDKVREILKVPENVRVLAMTPLGYPAEERKPRPRKEMSQIVFKGTWGSGNA</sequence>
<evidence type="ECO:0000256" key="1">
    <source>
        <dbReference type="ARBA" id="ARBA00007118"/>
    </source>
</evidence>
<organism evidence="4">
    <name type="scientific">bioreactor metagenome</name>
    <dbReference type="NCBI Taxonomy" id="1076179"/>
    <lineage>
        <taxon>unclassified sequences</taxon>
        <taxon>metagenomes</taxon>
        <taxon>ecological metagenomes</taxon>
    </lineage>
</organism>
<dbReference type="InterPro" id="IPR029479">
    <property type="entry name" value="Nitroreductase"/>
</dbReference>
<dbReference type="PANTHER" id="PTHR43673:SF10">
    <property type="entry name" value="NADH DEHYDROGENASE_NAD(P)H NITROREDUCTASE XCC3605-RELATED"/>
    <property type="match status" value="1"/>
</dbReference>
<protein>
    <submittedName>
        <fullName evidence="4">5,6-dimethylbenzimidazole synthase</fullName>
        <ecNumber evidence="4">1.13.11.79</ecNumber>
    </submittedName>
</protein>
<dbReference type="CDD" id="cd02139">
    <property type="entry name" value="nitroreductase"/>
    <property type="match status" value="1"/>
</dbReference>
<keyword evidence="2 4" id="KW-0560">Oxidoreductase</keyword>
<comment type="similarity">
    <text evidence="1">Belongs to the nitroreductase family.</text>
</comment>
<accession>A0A644UNF5</accession>
<dbReference type="SUPFAM" id="SSF55469">
    <property type="entry name" value="FMN-dependent nitroreductase-like"/>
    <property type="match status" value="1"/>
</dbReference>
<proteinExistence type="inferred from homology"/>
<evidence type="ECO:0000256" key="2">
    <source>
        <dbReference type="ARBA" id="ARBA00023002"/>
    </source>
</evidence>
<dbReference type="EC" id="1.13.11.79" evidence="4"/>
<dbReference type="AlphaFoldDB" id="A0A644UNF5"/>
<dbReference type="Gene3D" id="3.40.109.10">
    <property type="entry name" value="NADH Oxidase"/>
    <property type="match status" value="1"/>
</dbReference>
<dbReference type="GO" id="GO:0102919">
    <property type="term" value="F:5,6-dimethylbenzimidazole synthase activity"/>
    <property type="evidence" value="ECO:0007669"/>
    <property type="project" value="UniProtKB-EC"/>
</dbReference>
<dbReference type="InterPro" id="IPR000415">
    <property type="entry name" value="Nitroreductase-like"/>
</dbReference>
<dbReference type="PANTHER" id="PTHR43673">
    <property type="entry name" value="NAD(P)H NITROREDUCTASE YDGI-RELATED"/>
    <property type="match status" value="1"/>
</dbReference>
<dbReference type="Pfam" id="PF00881">
    <property type="entry name" value="Nitroreductase"/>
    <property type="match status" value="1"/>
</dbReference>
<comment type="caution">
    <text evidence="4">The sequence shown here is derived from an EMBL/GenBank/DDBJ whole genome shotgun (WGS) entry which is preliminary data.</text>
</comment>